<sequence length="95" mass="10480">LASGNERVDRLEAPLWATTSPSVDRCEQAVRSHAFFHQSAKVLAKQFSLSLADACFGPSVNPRGLGPLQLWQSDVTHYGPFGRLKRVHVTIDTFS</sequence>
<dbReference type="Gene3D" id="3.30.420.10">
    <property type="entry name" value="Ribonuclease H-like superfamily/Ribonuclease H"/>
    <property type="match status" value="1"/>
</dbReference>
<organism evidence="10 11">
    <name type="scientific">Balaeniceps rex</name>
    <name type="common">Shoebill</name>
    <dbReference type="NCBI Taxonomy" id="33584"/>
    <lineage>
        <taxon>Eukaryota</taxon>
        <taxon>Metazoa</taxon>
        <taxon>Chordata</taxon>
        <taxon>Craniata</taxon>
        <taxon>Vertebrata</taxon>
        <taxon>Euteleostomi</taxon>
        <taxon>Archelosauria</taxon>
        <taxon>Archosauria</taxon>
        <taxon>Dinosauria</taxon>
        <taxon>Saurischia</taxon>
        <taxon>Theropoda</taxon>
        <taxon>Coelurosauria</taxon>
        <taxon>Aves</taxon>
        <taxon>Neognathae</taxon>
        <taxon>Neoaves</taxon>
        <taxon>Aequornithes</taxon>
        <taxon>Pelecaniformes</taxon>
        <taxon>Balaenicipitidae</taxon>
        <taxon>Balaeniceps</taxon>
    </lineage>
</organism>
<dbReference type="AlphaFoldDB" id="A0A7L2UA77"/>
<keyword evidence="3" id="KW-0540">Nuclease</keyword>
<dbReference type="EMBL" id="VYZW01019896">
    <property type="protein sequence ID" value="NXS42388.1"/>
    <property type="molecule type" value="Genomic_DNA"/>
</dbReference>
<dbReference type="GO" id="GO:0016787">
    <property type="term" value="F:hydrolase activity"/>
    <property type="evidence" value="ECO:0007669"/>
    <property type="project" value="UniProtKB-KW"/>
</dbReference>
<evidence type="ECO:0000313" key="11">
    <source>
        <dbReference type="Proteomes" id="UP000528411"/>
    </source>
</evidence>
<proteinExistence type="predicted"/>
<dbReference type="Proteomes" id="UP000528411">
    <property type="component" value="Unassembled WGS sequence"/>
</dbReference>
<dbReference type="PANTHER" id="PTHR41694:SF4">
    <property type="entry name" value="ENDOGENOUS RETROVIRUS GROUP K MEMBER 10 POL PROTEIN-RELATED"/>
    <property type="match status" value="1"/>
</dbReference>
<keyword evidence="8" id="KW-0511">Multifunctional enzyme</keyword>
<evidence type="ECO:0000259" key="9">
    <source>
        <dbReference type="PROSITE" id="PS50994"/>
    </source>
</evidence>
<dbReference type="GO" id="GO:0004519">
    <property type="term" value="F:endonuclease activity"/>
    <property type="evidence" value="ECO:0007669"/>
    <property type="project" value="UniProtKB-KW"/>
</dbReference>
<keyword evidence="7" id="KW-0695">RNA-directed DNA polymerase</keyword>
<dbReference type="OrthoDB" id="9386368at2759"/>
<keyword evidence="6" id="KW-0862">Zinc</keyword>
<keyword evidence="1" id="KW-0808">Transferase</keyword>
<dbReference type="PANTHER" id="PTHR41694">
    <property type="entry name" value="ENDOGENOUS RETROVIRUS GROUP K MEMBER POL PROTEIN"/>
    <property type="match status" value="1"/>
</dbReference>
<keyword evidence="5" id="KW-0378">Hydrolase</keyword>
<name>A0A7L2UA77_BALRX</name>
<feature type="non-terminal residue" evidence="10">
    <location>
        <position position="95"/>
    </location>
</feature>
<keyword evidence="11" id="KW-1185">Reference proteome</keyword>
<protein>
    <submittedName>
        <fullName evidence="10">POK19 protein</fullName>
    </submittedName>
</protein>
<dbReference type="InterPro" id="IPR017856">
    <property type="entry name" value="Integrase-like_N"/>
</dbReference>
<dbReference type="GO" id="GO:0003964">
    <property type="term" value="F:RNA-directed DNA polymerase activity"/>
    <property type="evidence" value="ECO:0007669"/>
    <property type="project" value="UniProtKB-KW"/>
</dbReference>
<evidence type="ECO:0000313" key="10">
    <source>
        <dbReference type="EMBL" id="NXS42388.1"/>
    </source>
</evidence>
<evidence type="ECO:0000256" key="6">
    <source>
        <dbReference type="ARBA" id="ARBA00022833"/>
    </source>
</evidence>
<feature type="non-terminal residue" evidence="10">
    <location>
        <position position="1"/>
    </location>
</feature>
<dbReference type="GO" id="GO:0035613">
    <property type="term" value="F:RNA stem-loop binding"/>
    <property type="evidence" value="ECO:0007669"/>
    <property type="project" value="TreeGrafter"/>
</dbReference>
<keyword evidence="2" id="KW-0548">Nucleotidyltransferase</keyword>
<dbReference type="InterPro" id="IPR001584">
    <property type="entry name" value="Integrase_cat-core"/>
</dbReference>
<dbReference type="GO" id="GO:0015074">
    <property type="term" value="P:DNA integration"/>
    <property type="evidence" value="ECO:0007669"/>
    <property type="project" value="InterPro"/>
</dbReference>
<evidence type="ECO:0000256" key="1">
    <source>
        <dbReference type="ARBA" id="ARBA00022679"/>
    </source>
</evidence>
<dbReference type="Gene3D" id="1.10.10.200">
    <property type="match status" value="1"/>
</dbReference>
<keyword evidence="4" id="KW-0255">Endonuclease</keyword>
<comment type="caution">
    <text evidence="10">The sequence shown here is derived from an EMBL/GenBank/DDBJ whole genome shotgun (WGS) entry which is preliminary data.</text>
</comment>
<evidence type="ECO:0000256" key="4">
    <source>
        <dbReference type="ARBA" id="ARBA00022759"/>
    </source>
</evidence>
<gene>
    <name evidence="10" type="primary">Ervk19</name>
    <name evidence="10" type="ORF">BALREX_R13508</name>
</gene>
<accession>A0A7L2UA77</accession>
<dbReference type="InterPro" id="IPR036397">
    <property type="entry name" value="RNaseH_sf"/>
</dbReference>
<evidence type="ECO:0000256" key="7">
    <source>
        <dbReference type="ARBA" id="ARBA00022918"/>
    </source>
</evidence>
<evidence type="ECO:0000256" key="5">
    <source>
        <dbReference type="ARBA" id="ARBA00022801"/>
    </source>
</evidence>
<dbReference type="PROSITE" id="PS50994">
    <property type="entry name" value="INTEGRASE"/>
    <property type="match status" value="1"/>
</dbReference>
<evidence type="ECO:0000256" key="8">
    <source>
        <dbReference type="ARBA" id="ARBA00023268"/>
    </source>
</evidence>
<evidence type="ECO:0000256" key="2">
    <source>
        <dbReference type="ARBA" id="ARBA00022695"/>
    </source>
</evidence>
<reference evidence="10 11" key="1">
    <citation type="submission" date="2019-09" db="EMBL/GenBank/DDBJ databases">
        <title>Bird 10,000 Genomes (B10K) Project - Family phase.</title>
        <authorList>
            <person name="Zhang G."/>
        </authorList>
    </citation>
    <scope>NUCLEOTIDE SEQUENCE [LARGE SCALE GENOMIC DNA]</scope>
    <source>
        <strain evidence="10">B10K-DU-012-56</strain>
    </source>
</reference>
<evidence type="ECO:0000256" key="3">
    <source>
        <dbReference type="ARBA" id="ARBA00022722"/>
    </source>
</evidence>
<feature type="domain" description="Integrase catalytic" evidence="9">
    <location>
        <begin position="63"/>
        <end position="95"/>
    </location>
</feature>